<feature type="domain" description="TonB-dependent receptor-like beta-barrel" evidence="12">
    <location>
        <begin position="304"/>
        <end position="766"/>
    </location>
</feature>
<dbReference type="Pfam" id="PF07715">
    <property type="entry name" value="Plug"/>
    <property type="match status" value="1"/>
</dbReference>
<keyword evidence="8 14" id="KW-0675">Receptor</keyword>
<evidence type="ECO:0000256" key="8">
    <source>
        <dbReference type="ARBA" id="ARBA00023170"/>
    </source>
</evidence>
<organism evidence="14 15">
    <name type="scientific">Nibrella saemangeumensis</name>
    <dbReference type="NCBI Taxonomy" id="1084526"/>
    <lineage>
        <taxon>Bacteria</taxon>
        <taxon>Pseudomonadati</taxon>
        <taxon>Bacteroidota</taxon>
        <taxon>Cytophagia</taxon>
        <taxon>Cytophagales</taxon>
        <taxon>Spirosomataceae</taxon>
        <taxon>Nibrella</taxon>
    </lineage>
</organism>
<keyword evidence="15" id="KW-1185">Reference proteome</keyword>
<proteinExistence type="inferred from homology"/>
<dbReference type="InterPro" id="IPR037066">
    <property type="entry name" value="Plug_dom_sf"/>
</dbReference>
<dbReference type="PANTHER" id="PTHR30069:SF29">
    <property type="entry name" value="HEMOGLOBIN AND HEMOGLOBIN-HAPTOGLOBIN-BINDING PROTEIN 1-RELATED"/>
    <property type="match status" value="1"/>
</dbReference>
<keyword evidence="7 10" id="KW-0472">Membrane</keyword>
<evidence type="ECO:0000256" key="7">
    <source>
        <dbReference type="ARBA" id="ARBA00023136"/>
    </source>
</evidence>
<evidence type="ECO:0000256" key="11">
    <source>
        <dbReference type="RuleBase" id="RU003357"/>
    </source>
</evidence>
<reference evidence="15" key="1">
    <citation type="journal article" date="2019" name="Int. J. Syst. Evol. Microbiol.">
        <title>The Global Catalogue of Microorganisms (GCM) 10K type strain sequencing project: providing services to taxonomists for standard genome sequencing and annotation.</title>
        <authorList>
            <consortium name="The Broad Institute Genomics Platform"/>
            <consortium name="The Broad Institute Genome Sequencing Center for Infectious Disease"/>
            <person name="Wu L."/>
            <person name="Ma J."/>
        </authorList>
    </citation>
    <scope>NUCLEOTIDE SEQUENCE [LARGE SCALE GENOMIC DNA]</scope>
    <source>
        <strain evidence="15">JCM 17927</strain>
    </source>
</reference>
<dbReference type="SUPFAM" id="SSF49464">
    <property type="entry name" value="Carboxypeptidase regulatory domain-like"/>
    <property type="match status" value="1"/>
</dbReference>
<evidence type="ECO:0000256" key="4">
    <source>
        <dbReference type="ARBA" id="ARBA00022692"/>
    </source>
</evidence>
<evidence type="ECO:0000259" key="13">
    <source>
        <dbReference type="Pfam" id="PF07715"/>
    </source>
</evidence>
<accession>A0ABP8N4J7</accession>
<evidence type="ECO:0000313" key="14">
    <source>
        <dbReference type="EMBL" id="GAA4460300.1"/>
    </source>
</evidence>
<comment type="caution">
    <text evidence="14">The sequence shown here is derived from an EMBL/GenBank/DDBJ whole genome shotgun (WGS) entry which is preliminary data.</text>
</comment>
<keyword evidence="6 11" id="KW-0798">TonB box</keyword>
<dbReference type="InterPro" id="IPR039426">
    <property type="entry name" value="TonB-dep_rcpt-like"/>
</dbReference>
<evidence type="ECO:0000256" key="6">
    <source>
        <dbReference type="ARBA" id="ARBA00023077"/>
    </source>
</evidence>
<evidence type="ECO:0000256" key="1">
    <source>
        <dbReference type="ARBA" id="ARBA00004571"/>
    </source>
</evidence>
<dbReference type="InterPro" id="IPR036942">
    <property type="entry name" value="Beta-barrel_TonB_sf"/>
</dbReference>
<evidence type="ECO:0000256" key="2">
    <source>
        <dbReference type="ARBA" id="ARBA00022448"/>
    </source>
</evidence>
<evidence type="ECO:0000256" key="3">
    <source>
        <dbReference type="ARBA" id="ARBA00022452"/>
    </source>
</evidence>
<keyword evidence="4 10" id="KW-0812">Transmembrane</keyword>
<feature type="domain" description="TonB-dependent receptor plug" evidence="13">
    <location>
        <begin position="154"/>
        <end position="232"/>
    </location>
</feature>
<name>A0ABP8N4J7_9BACT</name>
<evidence type="ECO:0000256" key="5">
    <source>
        <dbReference type="ARBA" id="ARBA00022729"/>
    </source>
</evidence>
<evidence type="ECO:0000313" key="15">
    <source>
        <dbReference type="Proteomes" id="UP001501175"/>
    </source>
</evidence>
<comment type="subcellular location">
    <subcellularLocation>
        <location evidence="1 10">Cell outer membrane</location>
        <topology evidence="1 10">Multi-pass membrane protein</topology>
    </subcellularLocation>
</comment>
<dbReference type="Proteomes" id="UP001501175">
    <property type="component" value="Unassembled WGS sequence"/>
</dbReference>
<evidence type="ECO:0000256" key="9">
    <source>
        <dbReference type="ARBA" id="ARBA00023237"/>
    </source>
</evidence>
<evidence type="ECO:0000259" key="12">
    <source>
        <dbReference type="Pfam" id="PF00593"/>
    </source>
</evidence>
<dbReference type="EMBL" id="BAABHD010000032">
    <property type="protein sequence ID" value="GAA4460300.1"/>
    <property type="molecule type" value="Genomic_DNA"/>
</dbReference>
<dbReference type="PROSITE" id="PS52016">
    <property type="entry name" value="TONB_DEPENDENT_REC_3"/>
    <property type="match status" value="1"/>
</dbReference>
<protein>
    <submittedName>
        <fullName evidence="14">TonB-dependent receptor</fullName>
    </submittedName>
</protein>
<dbReference type="Gene3D" id="2.40.170.20">
    <property type="entry name" value="TonB-dependent receptor, beta-barrel domain"/>
    <property type="match status" value="1"/>
</dbReference>
<gene>
    <name evidence="14" type="ORF">GCM10023189_35210</name>
</gene>
<dbReference type="SUPFAM" id="SSF56935">
    <property type="entry name" value="Porins"/>
    <property type="match status" value="1"/>
</dbReference>
<dbReference type="InterPro" id="IPR012910">
    <property type="entry name" value="Plug_dom"/>
</dbReference>
<dbReference type="InterPro" id="IPR000531">
    <property type="entry name" value="Beta-barrel_TonB"/>
</dbReference>
<dbReference type="Pfam" id="PF13715">
    <property type="entry name" value="CarbopepD_reg_2"/>
    <property type="match status" value="1"/>
</dbReference>
<sequence>MTGVASDNVIVMCRVTILFLFLGFTFRLLAQSHFSVSGYVVEQSSREALAGVSVYMPGTTLGTTTNAYGYYSLTIPARDSVSLTFSFVGYQSITYLIPLHRNVLHNIALATNSTDLAEVVVTASGDQKRVSDNAQMSQIGIPVQQIKNLPALMGEKDAIKIIQLMPGVQKGSEGSTSLYVRGGGPDQNLLILDDAVVYNGQHLFGFFSVFNGNALKSVELIKGGFPARYGGRLSSVVEMNMKEGDKQKLHVEGSVGVLSSTVTVEGPLQKEKASFLVAARRTYLDAFAQPLAKVFKTEGFVPDYYFYDLNAKLNYHFGQRNKLYISGYLGRDEYQNQEPETSGRILSAGLNWGNAAATLRWNHLFSERFFTNTSLIISDYRFTISQEDRNPESTTPQAVFKLSYNSAIRDITLKHDADFYLSPKHMVRFGIKSTYHRFTPDAIVIRDIAGGLAKQDAEPIDVVESGVYLEDAWRPESRWRINGGLRLSHYLYRNRHFLKPEPRLSVAYLVQPDLSVKASYAVMNQYIHLLSNTGTGFPTDLWVPTTKQINPQHSWQAAMGIAKDFTEQDLALTVEGYYKTMENIISYREGASFLRLNTLQSPDKANWEDNVTAGRGWSYGTEVLLQKKTGRLSGWIGYTLSWTQWQFAALNGGRPFFPKYDRRHDGSVVALYAINPRITASATWVYGTGNALTVPVGRYSAYAHKGYVSTEPGKVTVTPFDGGSHTIDYTRKNSFRGEAYHRLDVGLQFRKQKKNFERTWELNVYNAYNHRNPFFYALGTKTVGPKQTPLTALYKYSVFPIMPSISYRFRI</sequence>
<keyword evidence="3 10" id="KW-1134">Transmembrane beta strand</keyword>
<dbReference type="Gene3D" id="2.60.40.1120">
    <property type="entry name" value="Carboxypeptidase-like, regulatory domain"/>
    <property type="match status" value="1"/>
</dbReference>
<dbReference type="PANTHER" id="PTHR30069">
    <property type="entry name" value="TONB-DEPENDENT OUTER MEMBRANE RECEPTOR"/>
    <property type="match status" value="1"/>
</dbReference>
<dbReference type="Gene3D" id="2.170.130.10">
    <property type="entry name" value="TonB-dependent receptor, plug domain"/>
    <property type="match status" value="1"/>
</dbReference>
<dbReference type="InterPro" id="IPR008969">
    <property type="entry name" value="CarboxyPept-like_regulatory"/>
</dbReference>
<comment type="similarity">
    <text evidence="10 11">Belongs to the TonB-dependent receptor family.</text>
</comment>
<dbReference type="Pfam" id="PF00593">
    <property type="entry name" value="TonB_dep_Rec_b-barrel"/>
    <property type="match status" value="1"/>
</dbReference>
<keyword evidence="2 10" id="KW-0813">Transport</keyword>
<evidence type="ECO:0000256" key="10">
    <source>
        <dbReference type="PROSITE-ProRule" id="PRU01360"/>
    </source>
</evidence>
<keyword evidence="9 10" id="KW-0998">Cell outer membrane</keyword>
<keyword evidence="5" id="KW-0732">Signal</keyword>